<dbReference type="OrthoDB" id="3432221at2"/>
<feature type="transmembrane region" description="Helical" evidence="2">
    <location>
        <begin position="95"/>
        <end position="117"/>
    </location>
</feature>
<comment type="caution">
    <text evidence="3">The sequence shown here is derived from an EMBL/GenBank/DDBJ whole genome shotgun (WGS) entry which is preliminary data.</text>
</comment>
<evidence type="ECO:0000256" key="2">
    <source>
        <dbReference type="SAM" id="Phobius"/>
    </source>
</evidence>
<feature type="compositionally biased region" description="Pro residues" evidence="1">
    <location>
        <begin position="19"/>
        <end position="29"/>
    </location>
</feature>
<organism evidence="3 4">
    <name type="scientific">Streptomonospora alba</name>
    <dbReference type="NCBI Taxonomy" id="183763"/>
    <lineage>
        <taxon>Bacteria</taxon>
        <taxon>Bacillati</taxon>
        <taxon>Actinomycetota</taxon>
        <taxon>Actinomycetes</taxon>
        <taxon>Streptosporangiales</taxon>
        <taxon>Nocardiopsidaceae</taxon>
        <taxon>Streptomonospora</taxon>
    </lineage>
</organism>
<gene>
    <name evidence="3" type="ORF">LP52_13130</name>
</gene>
<evidence type="ECO:0000256" key="1">
    <source>
        <dbReference type="SAM" id="MobiDB-lite"/>
    </source>
</evidence>
<evidence type="ECO:0008006" key="5">
    <source>
        <dbReference type="Google" id="ProtNLM"/>
    </source>
</evidence>
<keyword evidence="4" id="KW-1185">Reference proteome</keyword>
<name>A0A0C2JHL6_9ACTN</name>
<dbReference type="EMBL" id="JROO01000026">
    <property type="protein sequence ID" value="KIH98380.1"/>
    <property type="molecule type" value="Genomic_DNA"/>
</dbReference>
<keyword evidence="2" id="KW-0472">Membrane</keyword>
<dbReference type="RefSeq" id="WP_040273700.1">
    <property type="nucleotide sequence ID" value="NZ_JROO01000026.1"/>
</dbReference>
<reference evidence="4" key="1">
    <citation type="journal article" date="2015" name="Chem. Biol.">
        <title>Structure, bioactivity, and resistance mechanism of streptomonomicin, an unusual lasso Peptide from an understudied halophilic actinomycete.</title>
        <authorList>
            <person name="Metelev M."/>
            <person name="Tietz J.I."/>
            <person name="Melby J.O."/>
            <person name="Blair P.M."/>
            <person name="Zhu L."/>
            <person name="Livnat I."/>
            <person name="Severinov K."/>
            <person name="Mitchell D.A."/>
        </authorList>
    </citation>
    <scope>NUCLEOTIDE SEQUENCE [LARGE SCALE GENOMIC DNA]</scope>
    <source>
        <strain evidence="4">YIM 90003</strain>
    </source>
</reference>
<dbReference type="STRING" id="183763.LP52_13130"/>
<evidence type="ECO:0000313" key="3">
    <source>
        <dbReference type="EMBL" id="KIH98380.1"/>
    </source>
</evidence>
<evidence type="ECO:0000313" key="4">
    <source>
        <dbReference type="Proteomes" id="UP000031675"/>
    </source>
</evidence>
<proteinExistence type="predicted"/>
<keyword evidence="2" id="KW-0812">Transmembrane</keyword>
<dbReference type="Proteomes" id="UP000031675">
    <property type="component" value="Unassembled WGS sequence"/>
</dbReference>
<feature type="transmembrane region" description="Helical" evidence="2">
    <location>
        <begin position="53"/>
        <end position="83"/>
    </location>
</feature>
<feature type="compositionally biased region" description="Pro residues" evidence="1">
    <location>
        <begin position="36"/>
        <end position="47"/>
    </location>
</feature>
<sequence length="132" mass="13051">MSYGPSGGQPPYGNSGGYGPPPPPPPSGPPGGGAYGPPPPPGGPGEPPANKGAAIGALVANVIGLCINCLFSLVGLILAIVAITQAESNPKAARTCTLISWILFGVGLVVGVLYWIFVGFDALMASSTTTSY</sequence>
<feature type="compositionally biased region" description="Low complexity" evidence="1">
    <location>
        <begin position="1"/>
        <end position="13"/>
    </location>
</feature>
<feature type="region of interest" description="Disordered" evidence="1">
    <location>
        <begin position="1"/>
        <end position="50"/>
    </location>
</feature>
<protein>
    <recommendedName>
        <fullName evidence="5">DUF4190 domain-containing protein</fullName>
    </recommendedName>
</protein>
<dbReference type="AlphaFoldDB" id="A0A0C2JHL6"/>
<keyword evidence="2" id="KW-1133">Transmembrane helix</keyword>
<accession>A0A0C2JHL6</accession>